<dbReference type="Proteomes" id="UP001322277">
    <property type="component" value="Chromosome 5"/>
</dbReference>
<gene>
    <name evidence="1" type="ORF">CDEST_08551</name>
</gene>
<dbReference type="AlphaFoldDB" id="A0AAX4IJW5"/>
<evidence type="ECO:0000313" key="2">
    <source>
        <dbReference type="Proteomes" id="UP001322277"/>
    </source>
</evidence>
<evidence type="ECO:0000313" key="1">
    <source>
        <dbReference type="EMBL" id="WQF83537.1"/>
    </source>
</evidence>
<accession>A0AAX4IJW5</accession>
<sequence>MVPASHEIRALERYRLPIRGCVRRYFFSFFFLLRATQPCLSIIITRHPSRRNPSRISTKPVAAYRNITGGFMVIGAAQHHPQLLRRSSQETRPATVSRAVCCGSRSQVRLGVSSLASVSSWLVKNPLRALSARVKCWNHQGKRRGREPCRR</sequence>
<dbReference type="GeneID" id="87945054"/>
<dbReference type="KEGG" id="cdet:87945054"/>
<name>A0AAX4IJW5_9PEZI</name>
<dbReference type="RefSeq" id="XP_062780761.1">
    <property type="nucleotide sequence ID" value="XM_062924710.1"/>
</dbReference>
<reference evidence="2" key="1">
    <citation type="journal article" date="2023" name="bioRxiv">
        <title>Complete genome of the Medicago anthracnose fungus, Colletotrichum destructivum, reveals a mini-chromosome-like region within a core chromosome.</title>
        <authorList>
            <person name="Lapalu N."/>
            <person name="Simon A."/>
            <person name="Lu A."/>
            <person name="Plaumann P.-L."/>
            <person name="Amselem J."/>
            <person name="Pigne S."/>
            <person name="Auger A."/>
            <person name="Koch C."/>
            <person name="Dallery J.-F."/>
            <person name="O'Connell R.J."/>
        </authorList>
    </citation>
    <scope>NUCLEOTIDE SEQUENCE [LARGE SCALE GENOMIC DNA]</scope>
    <source>
        <strain evidence="2">CBS 520.97</strain>
    </source>
</reference>
<protein>
    <submittedName>
        <fullName evidence="1">Uncharacterized protein</fullName>
    </submittedName>
</protein>
<proteinExistence type="predicted"/>
<keyword evidence="2" id="KW-1185">Reference proteome</keyword>
<dbReference type="EMBL" id="CP137309">
    <property type="protein sequence ID" value="WQF83537.1"/>
    <property type="molecule type" value="Genomic_DNA"/>
</dbReference>
<organism evidence="1 2">
    <name type="scientific">Colletotrichum destructivum</name>
    <dbReference type="NCBI Taxonomy" id="34406"/>
    <lineage>
        <taxon>Eukaryota</taxon>
        <taxon>Fungi</taxon>
        <taxon>Dikarya</taxon>
        <taxon>Ascomycota</taxon>
        <taxon>Pezizomycotina</taxon>
        <taxon>Sordariomycetes</taxon>
        <taxon>Hypocreomycetidae</taxon>
        <taxon>Glomerellales</taxon>
        <taxon>Glomerellaceae</taxon>
        <taxon>Colletotrichum</taxon>
        <taxon>Colletotrichum destructivum species complex</taxon>
    </lineage>
</organism>